<dbReference type="CDD" id="cd04791">
    <property type="entry name" value="LanC_SerThrkinase"/>
    <property type="match status" value="1"/>
</dbReference>
<dbReference type="RefSeq" id="WP_075125474.1">
    <property type="nucleotide sequence ID" value="NZ_MSIE01000015.1"/>
</dbReference>
<dbReference type="EMBL" id="MSIE01000015">
    <property type="protein sequence ID" value="OLF17682.1"/>
    <property type="molecule type" value="Genomic_DNA"/>
</dbReference>
<dbReference type="Proteomes" id="UP000185596">
    <property type="component" value="Unassembled WGS sequence"/>
</dbReference>
<dbReference type="InterPro" id="IPR058053">
    <property type="entry name" value="RamC_C"/>
</dbReference>
<feature type="region of interest" description="Disordered" evidence="1">
    <location>
        <begin position="167"/>
        <end position="192"/>
    </location>
</feature>
<accession>A0A1Q8CTL1</accession>
<comment type="caution">
    <text evidence="2">The sequence shown here is derived from an EMBL/GenBank/DDBJ whole genome shotgun (WGS) entry which is preliminary data.</text>
</comment>
<keyword evidence="3" id="KW-1185">Reference proteome</keyword>
<sequence>MTLLFLRLFEATDDQRFLDLAEMALRRDLDRCVEVADGSLQVDEGGRGMPYLETGSVGVGLVLRELLRHREHPDLTAALSRIRRAAEAELVVCSGLFNGRAGLIAFLMATGGEDAVLDRHLSRLAWHVMSYQDHVAFPGDQLMRLSMDLATGSAGVLLAVRGARCAGPNRPHASLPDPTREPRVAATPEDRHTMTTTRPLARLAMIITAVVAMACVRCPVGGLLW</sequence>
<dbReference type="AlphaFoldDB" id="A0A1Q8CTL1"/>
<dbReference type="SUPFAM" id="SSF158745">
    <property type="entry name" value="LanC-like"/>
    <property type="match status" value="1"/>
</dbReference>
<dbReference type="STRING" id="1912961.BU204_10780"/>
<gene>
    <name evidence="2" type="ORF">BU204_10780</name>
</gene>
<protein>
    <submittedName>
        <fullName evidence="2">Uncharacterized protein</fullName>
    </submittedName>
</protein>
<dbReference type="OrthoDB" id="1492512at2"/>
<name>A0A1Q8CTL1_9PSEU</name>
<evidence type="ECO:0000313" key="2">
    <source>
        <dbReference type="EMBL" id="OLF17682.1"/>
    </source>
</evidence>
<organism evidence="2 3">
    <name type="scientific">Actinophytocola xanthii</name>
    <dbReference type="NCBI Taxonomy" id="1912961"/>
    <lineage>
        <taxon>Bacteria</taxon>
        <taxon>Bacillati</taxon>
        <taxon>Actinomycetota</taxon>
        <taxon>Actinomycetes</taxon>
        <taxon>Pseudonocardiales</taxon>
        <taxon>Pseudonocardiaceae</taxon>
    </lineage>
</organism>
<evidence type="ECO:0000313" key="3">
    <source>
        <dbReference type="Proteomes" id="UP000185596"/>
    </source>
</evidence>
<reference evidence="2 3" key="1">
    <citation type="submission" date="2016-12" db="EMBL/GenBank/DDBJ databases">
        <title>The draft genome sequence of Actinophytocola sp. 11-183.</title>
        <authorList>
            <person name="Wang W."/>
            <person name="Yuan L."/>
        </authorList>
    </citation>
    <scope>NUCLEOTIDE SEQUENCE [LARGE SCALE GENOMIC DNA]</scope>
    <source>
        <strain evidence="2 3">11-183</strain>
    </source>
</reference>
<feature type="compositionally biased region" description="Basic and acidic residues" evidence="1">
    <location>
        <begin position="178"/>
        <end position="192"/>
    </location>
</feature>
<dbReference type="Gene3D" id="1.50.10.20">
    <property type="match status" value="1"/>
</dbReference>
<evidence type="ECO:0000256" key="1">
    <source>
        <dbReference type="SAM" id="MobiDB-lite"/>
    </source>
</evidence>
<proteinExistence type="predicted"/>